<gene>
    <name evidence="1" type="ORF">METZ01_LOCUS479794</name>
</gene>
<name>A0A383C4I0_9ZZZZ</name>
<reference evidence="1" key="1">
    <citation type="submission" date="2018-05" db="EMBL/GenBank/DDBJ databases">
        <authorList>
            <person name="Lanie J.A."/>
            <person name="Ng W.-L."/>
            <person name="Kazmierczak K.M."/>
            <person name="Andrzejewski T.M."/>
            <person name="Davidsen T.M."/>
            <person name="Wayne K.J."/>
            <person name="Tettelin H."/>
            <person name="Glass J.I."/>
            <person name="Rusch D."/>
            <person name="Podicherti R."/>
            <person name="Tsui H.-C.T."/>
            <person name="Winkler M.E."/>
        </authorList>
    </citation>
    <scope>NUCLEOTIDE SEQUENCE</scope>
</reference>
<sequence length="99" mass="11019">ESGTIKKITWKDPQEHALAFVTDIARAKNVTDTTTALVQPIANLETAESKLSKVNSDLNGPRKFKITAEILQQDGLRIITNIQRYIAEISKKVNKSGRK</sequence>
<accession>A0A383C4I0</accession>
<dbReference type="AlphaFoldDB" id="A0A383C4I0"/>
<dbReference type="EMBL" id="UINC01205667">
    <property type="protein sequence ID" value="SVE26940.1"/>
    <property type="molecule type" value="Genomic_DNA"/>
</dbReference>
<protein>
    <submittedName>
        <fullName evidence="1">Uncharacterized protein</fullName>
    </submittedName>
</protein>
<proteinExistence type="predicted"/>
<feature type="non-terminal residue" evidence="1">
    <location>
        <position position="1"/>
    </location>
</feature>
<evidence type="ECO:0000313" key="1">
    <source>
        <dbReference type="EMBL" id="SVE26940.1"/>
    </source>
</evidence>
<organism evidence="1">
    <name type="scientific">marine metagenome</name>
    <dbReference type="NCBI Taxonomy" id="408172"/>
    <lineage>
        <taxon>unclassified sequences</taxon>
        <taxon>metagenomes</taxon>
        <taxon>ecological metagenomes</taxon>
    </lineage>
</organism>